<evidence type="ECO:0000313" key="4">
    <source>
        <dbReference type="Proteomes" id="UP000322976"/>
    </source>
</evidence>
<keyword evidence="1" id="KW-0812">Transmembrane</keyword>
<evidence type="ECO:0000259" key="2">
    <source>
        <dbReference type="Pfam" id="PF06826"/>
    </source>
</evidence>
<dbReference type="InterPro" id="IPR006512">
    <property type="entry name" value="YidE_YbjL"/>
</dbReference>
<name>A0A5D8QDE1_9THEO</name>
<proteinExistence type="predicted"/>
<dbReference type="EMBL" id="VTPS01000010">
    <property type="protein sequence ID" value="TZE81836.1"/>
    <property type="molecule type" value="Genomic_DNA"/>
</dbReference>
<accession>A0A5D8QDE1</accession>
<organism evidence="3 4">
    <name type="scientific">Calorimonas adulescens</name>
    <dbReference type="NCBI Taxonomy" id="2606906"/>
    <lineage>
        <taxon>Bacteria</taxon>
        <taxon>Bacillati</taxon>
        <taxon>Bacillota</taxon>
        <taxon>Clostridia</taxon>
        <taxon>Thermoanaerobacterales</taxon>
        <taxon>Thermoanaerobacteraceae</taxon>
        <taxon>Calorimonas</taxon>
    </lineage>
</organism>
<evidence type="ECO:0000256" key="1">
    <source>
        <dbReference type="SAM" id="Phobius"/>
    </source>
</evidence>
<dbReference type="Pfam" id="PF06826">
    <property type="entry name" value="Asp-Al_Ex"/>
    <property type="match status" value="1"/>
</dbReference>
<feature type="transmembrane region" description="Helical" evidence="1">
    <location>
        <begin position="58"/>
        <end position="78"/>
    </location>
</feature>
<dbReference type="RefSeq" id="WP_149545362.1">
    <property type="nucleotide sequence ID" value="NZ_VTPS01000010.1"/>
</dbReference>
<gene>
    <name evidence="3" type="ORF">FWJ32_07610</name>
</gene>
<comment type="caution">
    <text evidence="3">The sequence shown here is derived from an EMBL/GenBank/DDBJ whole genome shotgun (WGS) entry which is preliminary data.</text>
</comment>
<reference evidence="3 4" key="1">
    <citation type="submission" date="2019-08" db="EMBL/GenBank/DDBJ databases">
        <title>Calorimonas adulescens gen. nov., sp. nov., an anaerobic thermophilic bacterium from Sakhalin hot spring.</title>
        <authorList>
            <person name="Khomyakova M.A."/>
            <person name="Merkel A.Y."/>
            <person name="Novikov A."/>
            <person name="Bonch-Osmolovskaya E.A."/>
            <person name="Slobodkin A.I."/>
        </authorList>
    </citation>
    <scope>NUCLEOTIDE SEQUENCE [LARGE SCALE GENOMIC DNA]</scope>
    <source>
        <strain evidence="3 4">A05MB</strain>
    </source>
</reference>
<dbReference type="AlphaFoldDB" id="A0A5D8QDE1"/>
<keyword evidence="1" id="KW-1133">Transmembrane helix</keyword>
<sequence length="101" mass="11057">MKILELLLLTCLQLPMASSLIHIWFPWHTPGAYTSSLGLAAAVEAINNNPSITTGHAVAYPIGVIIVILFIDFALAVLRIDVKIDVKKEGKHMLLKGQVRL</sequence>
<feature type="domain" description="YidE/YbjL duplication" evidence="2">
    <location>
        <begin position="31"/>
        <end position="73"/>
    </location>
</feature>
<evidence type="ECO:0000313" key="3">
    <source>
        <dbReference type="EMBL" id="TZE81836.1"/>
    </source>
</evidence>
<keyword evidence="1" id="KW-0472">Membrane</keyword>
<dbReference type="Proteomes" id="UP000322976">
    <property type="component" value="Unassembled WGS sequence"/>
</dbReference>
<protein>
    <recommendedName>
        <fullName evidence="2">YidE/YbjL duplication domain-containing protein</fullName>
    </recommendedName>
</protein>
<keyword evidence="4" id="KW-1185">Reference proteome</keyword>